<dbReference type="RefSeq" id="WP_211529876.1">
    <property type="nucleotide sequence ID" value="NZ_JWHL01000002.1"/>
</dbReference>
<dbReference type="InterPro" id="IPR050194">
    <property type="entry name" value="Glycosyltransferase_grp1"/>
</dbReference>
<dbReference type="Pfam" id="PF00534">
    <property type="entry name" value="Glycos_transf_1"/>
    <property type="match status" value="1"/>
</dbReference>
<evidence type="ECO:0000313" key="4">
    <source>
        <dbReference type="Proteomes" id="UP000730161"/>
    </source>
</evidence>
<proteinExistence type="predicted"/>
<comment type="caution">
    <text evidence="3">The sequence shown here is derived from an EMBL/GenBank/DDBJ whole genome shotgun (WGS) entry which is preliminary data.</text>
</comment>
<dbReference type="AlphaFoldDB" id="A0A8J8B3J5"/>
<gene>
    <name evidence="3" type="ORF">RJ53_01615</name>
</gene>
<dbReference type="OrthoDB" id="132546at2157"/>
<organism evidence="3 4">
    <name type="scientific">Methanocalculus chunghsingensis</name>
    <dbReference type="NCBI Taxonomy" id="156457"/>
    <lineage>
        <taxon>Archaea</taxon>
        <taxon>Methanobacteriati</taxon>
        <taxon>Methanobacteriota</taxon>
        <taxon>Stenosarchaea group</taxon>
        <taxon>Methanomicrobia</taxon>
        <taxon>Methanomicrobiales</taxon>
        <taxon>Methanocalculaceae</taxon>
        <taxon>Methanocalculus</taxon>
    </lineage>
</organism>
<keyword evidence="4" id="KW-1185">Reference proteome</keyword>
<sequence length="401" mass="44925">MKRVLIISQHFPPEKSGNASRIRDMAFHLQNMGVDVTVMSPHPTFPTGSFPKTWRLSRKRTVDGIQSINLWTWQPSSHDPGFLSRMAYYLLFPLHATLWISLHPRSYDAIITSAPPLFTHITGKFAKTIFRKPWIVEVRDLWIDASISLGFLRRGSLYERLSRGLEHNALQSADRIMVTTDELGRRLSPEPSIQKKIRWLPNGVDTSFFKPTNGSKIDRLIYAGNIGHAQDLENVILSLKIILRKRDIGLCIVGDGDIRSQLMKLVETEGLTDYVSFTGLVEREMVPSLLSESRIGLAPLKNLETLEYAAPTKAYEYMACGIPFLGCGRGEIESIAQDSGAGVIAENTPQAIAEAILGLINDPQKMEEMGKSGRAYVMKHYDRRAIAGKLKIYLDEVADAS</sequence>
<accession>A0A8J8B3J5</accession>
<dbReference type="PANTHER" id="PTHR45947:SF3">
    <property type="entry name" value="SULFOQUINOVOSYL TRANSFERASE SQD2"/>
    <property type="match status" value="1"/>
</dbReference>
<dbReference type="SUPFAM" id="SSF53756">
    <property type="entry name" value="UDP-Glycosyltransferase/glycogen phosphorylase"/>
    <property type="match status" value="1"/>
</dbReference>
<dbReference type="Gene3D" id="3.40.50.2000">
    <property type="entry name" value="Glycogen Phosphorylase B"/>
    <property type="match status" value="2"/>
</dbReference>
<dbReference type="PANTHER" id="PTHR45947">
    <property type="entry name" value="SULFOQUINOVOSYL TRANSFERASE SQD2"/>
    <property type="match status" value="1"/>
</dbReference>
<evidence type="ECO:0000259" key="2">
    <source>
        <dbReference type="Pfam" id="PF13579"/>
    </source>
</evidence>
<keyword evidence="3" id="KW-0808">Transferase</keyword>
<dbReference type="CDD" id="cd03794">
    <property type="entry name" value="GT4_WbuB-like"/>
    <property type="match status" value="1"/>
</dbReference>
<dbReference type="GO" id="GO:0016758">
    <property type="term" value="F:hexosyltransferase activity"/>
    <property type="evidence" value="ECO:0007669"/>
    <property type="project" value="TreeGrafter"/>
</dbReference>
<dbReference type="Proteomes" id="UP000730161">
    <property type="component" value="Unassembled WGS sequence"/>
</dbReference>
<dbReference type="Pfam" id="PF13579">
    <property type="entry name" value="Glyco_trans_4_4"/>
    <property type="match status" value="1"/>
</dbReference>
<feature type="domain" description="Glycosyltransferase subfamily 4-like N-terminal" evidence="2">
    <location>
        <begin position="17"/>
        <end position="203"/>
    </location>
</feature>
<dbReference type="InterPro" id="IPR001296">
    <property type="entry name" value="Glyco_trans_1"/>
</dbReference>
<dbReference type="InterPro" id="IPR028098">
    <property type="entry name" value="Glyco_trans_4-like_N"/>
</dbReference>
<protein>
    <submittedName>
        <fullName evidence="3">Glycosyl transferase</fullName>
    </submittedName>
</protein>
<reference evidence="3" key="1">
    <citation type="submission" date="2014-12" db="EMBL/GenBank/DDBJ databases">
        <authorList>
            <person name="Huang H.-H."/>
            <person name="Chen S.-C."/>
            <person name="Lai M.-C."/>
        </authorList>
    </citation>
    <scope>NUCLEOTIDE SEQUENCE</scope>
    <source>
        <strain evidence="3">K1F9705b</strain>
    </source>
</reference>
<evidence type="ECO:0000313" key="3">
    <source>
        <dbReference type="EMBL" id="MBR1368260.1"/>
    </source>
</evidence>
<evidence type="ECO:0000259" key="1">
    <source>
        <dbReference type="Pfam" id="PF00534"/>
    </source>
</evidence>
<dbReference type="EMBL" id="JWHL01000002">
    <property type="protein sequence ID" value="MBR1368260.1"/>
    <property type="molecule type" value="Genomic_DNA"/>
</dbReference>
<name>A0A8J8B3J5_9EURY</name>
<feature type="domain" description="Glycosyl transferase family 1" evidence="1">
    <location>
        <begin position="209"/>
        <end position="374"/>
    </location>
</feature>